<dbReference type="GO" id="GO:0008168">
    <property type="term" value="F:methyltransferase activity"/>
    <property type="evidence" value="ECO:0007669"/>
    <property type="project" value="UniProtKB-KW"/>
</dbReference>
<dbReference type="GO" id="GO:0019264">
    <property type="term" value="P:glycine biosynthetic process from serine"/>
    <property type="evidence" value="ECO:0007669"/>
    <property type="project" value="UniProtKB-UniRule"/>
</dbReference>
<dbReference type="UniPathway" id="UPA00193"/>
<evidence type="ECO:0000256" key="7">
    <source>
        <dbReference type="PIRSR" id="PIRSR000412-50"/>
    </source>
</evidence>
<comment type="cofactor">
    <cofactor evidence="1 6 7">
        <name>pyridoxal 5'-phosphate</name>
        <dbReference type="ChEBI" id="CHEBI:597326"/>
    </cofactor>
</comment>
<dbReference type="InterPro" id="IPR015422">
    <property type="entry name" value="PyrdxlP-dep_Trfase_small"/>
</dbReference>
<dbReference type="GO" id="GO:0005829">
    <property type="term" value="C:cytosol"/>
    <property type="evidence" value="ECO:0007669"/>
    <property type="project" value="TreeGrafter"/>
</dbReference>
<evidence type="ECO:0000256" key="4">
    <source>
        <dbReference type="ARBA" id="ARBA00022605"/>
    </source>
</evidence>
<dbReference type="EC" id="2.1.2.1" evidence="6"/>
<protein>
    <recommendedName>
        <fullName evidence="6">Serine hydroxymethyltransferase</fullName>
        <shortName evidence="6">SHMT</shortName>
        <shortName evidence="6">Serine methylase</shortName>
        <ecNumber evidence="6">2.1.2.1</ecNumber>
    </recommendedName>
</protein>
<evidence type="ECO:0000313" key="10">
    <source>
        <dbReference type="Proteomes" id="UP000198565"/>
    </source>
</evidence>
<feature type="site" description="Plays an important role in substrate specificity" evidence="6">
    <location>
        <position position="235"/>
    </location>
</feature>
<dbReference type="PANTHER" id="PTHR11680:SF35">
    <property type="entry name" value="SERINE HYDROXYMETHYLTRANSFERASE 1"/>
    <property type="match status" value="1"/>
</dbReference>
<dbReference type="UniPathway" id="UPA00288">
    <property type="reaction ID" value="UER01023"/>
</dbReference>
<proteinExistence type="inferred from homology"/>
<keyword evidence="9" id="KW-0489">Methyltransferase</keyword>
<dbReference type="RefSeq" id="WP_175495270.1">
    <property type="nucleotide sequence ID" value="NZ_FOTR01000001.1"/>
</dbReference>
<evidence type="ECO:0000256" key="5">
    <source>
        <dbReference type="ARBA" id="ARBA00022898"/>
    </source>
</evidence>
<keyword evidence="4 6" id="KW-0028">Amino-acid biosynthesis</keyword>
<comment type="caution">
    <text evidence="6">Lacks conserved residue(s) required for the propagation of feature annotation.</text>
</comment>
<evidence type="ECO:0000259" key="8">
    <source>
        <dbReference type="Pfam" id="PF00464"/>
    </source>
</evidence>
<dbReference type="PANTHER" id="PTHR11680">
    <property type="entry name" value="SERINE HYDROXYMETHYLTRANSFERASE"/>
    <property type="match status" value="1"/>
</dbReference>
<dbReference type="InterPro" id="IPR015421">
    <property type="entry name" value="PyrdxlP-dep_Trfase_major"/>
</dbReference>
<feature type="binding site" evidence="6">
    <location>
        <position position="128"/>
    </location>
    <ligand>
        <name>(6S)-5,6,7,8-tetrahydrofolate</name>
        <dbReference type="ChEBI" id="CHEBI:57453"/>
    </ligand>
</feature>
<dbReference type="Gene3D" id="3.90.1150.10">
    <property type="entry name" value="Aspartate Aminotransferase, domain 1"/>
    <property type="match status" value="1"/>
</dbReference>
<dbReference type="CDD" id="cd00378">
    <property type="entry name" value="SHMT"/>
    <property type="match status" value="1"/>
</dbReference>
<dbReference type="NCBIfam" id="NF000586">
    <property type="entry name" value="PRK00011.1"/>
    <property type="match status" value="1"/>
</dbReference>
<keyword evidence="5 6" id="KW-0663">Pyridoxal phosphate</keyword>
<dbReference type="InterPro" id="IPR001085">
    <property type="entry name" value="Ser_HO-MeTrfase"/>
</dbReference>
<reference evidence="10" key="1">
    <citation type="submission" date="2016-10" db="EMBL/GenBank/DDBJ databases">
        <authorList>
            <person name="Varghese N."/>
            <person name="Submissions S."/>
        </authorList>
    </citation>
    <scope>NUCLEOTIDE SEQUENCE [LARGE SCALE GENOMIC DNA]</scope>
    <source>
        <strain evidence="10">CGMCC 1.4250</strain>
    </source>
</reference>
<keyword evidence="10" id="KW-1185">Reference proteome</keyword>
<sequence>MENMSTVLKSGLKLMEDYDPELASALLNEQNRQKEQLVLVASSSVANPNVLFSQCTAAINTTAEGYPGARYHAGCINVDKIERIAIERAKSVFNATFANVQAHAASTANLSLISAILQPGDTLLGMDLSSGGHLTHGAPASFSGKGYNSISYHTNADGIIDYEEVFSLARKHKPKLIICGTTAYARQVNFEKFNEIAMEVGAYLLADISHIAGLIIAGKHPSPIDLAHFTTTCTHKQLYGPRGALILGGKLTEAAKSPNGDMSLERLIQRAIFPHFQGAPVMNRISALAHSLKFNSTEEFKNLATNIQRNARTLADGLKKKGYKVVSDGTDTHIVLIDLINKKMSGYVTEKALERCDIIVNKNRVPGDTTAAFVSRGIRLGTNTISYRQFTEHNIEKIIDIFDRVINEIIPVSEKEFSISESFVQSIKKEVRELTAQHPIPGY</sequence>
<dbReference type="HAMAP" id="MF_00051">
    <property type="entry name" value="SHMT"/>
    <property type="match status" value="1"/>
</dbReference>
<evidence type="ECO:0000256" key="3">
    <source>
        <dbReference type="ARBA" id="ARBA00022563"/>
    </source>
</evidence>
<dbReference type="InterPro" id="IPR049943">
    <property type="entry name" value="Ser_HO-MeTrfase-like"/>
</dbReference>
<name>A0A1I4H7A8_9BACI</name>
<dbReference type="EMBL" id="FOTR01000001">
    <property type="protein sequence ID" value="SFL37640.1"/>
    <property type="molecule type" value="Genomic_DNA"/>
</dbReference>
<evidence type="ECO:0000256" key="2">
    <source>
        <dbReference type="ARBA" id="ARBA00006376"/>
    </source>
</evidence>
<dbReference type="InterPro" id="IPR039429">
    <property type="entry name" value="SHMT-like_dom"/>
</dbReference>
<keyword evidence="6" id="KW-0963">Cytoplasm</keyword>
<comment type="similarity">
    <text evidence="2 6">Belongs to the SHMT family.</text>
</comment>
<dbReference type="Gene3D" id="3.40.640.10">
    <property type="entry name" value="Type I PLP-dependent aspartate aminotransferase-like (Major domain)"/>
    <property type="match status" value="1"/>
</dbReference>
<dbReference type="Proteomes" id="UP000198565">
    <property type="component" value="Unassembled WGS sequence"/>
</dbReference>
<accession>A0A1I4H7A8</accession>
<feature type="binding site" evidence="6">
    <location>
        <begin position="132"/>
        <end position="134"/>
    </location>
    <ligand>
        <name>(6S)-5,6,7,8-tetrahydrofolate</name>
        <dbReference type="ChEBI" id="CHEBI:57453"/>
    </ligand>
</feature>
<dbReference type="STRING" id="334253.SAMN04487943_101243"/>
<dbReference type="PIRSF" id="PIRSF000412">
    <property type="entry name" value="SHMT"/>
    <property type="match status" value="1"/>
</dbReference>
<dbReference type="AlphaFoldDB" id="A0A1I4H7A8"/>
<gene>
    <name evidence="6" type="primary">glyA</name>
    <name evidence="9" type="ORF">SAMN04487943_101243</name>
</gene>
<feature type="modified residue" description="N6-(pyridoxal phosphate)lysine" evidence="6 7">
    <location>
        <position position="236"/>
    </location>
</feature>
<comment type="pathway">
    <text evidence="6">One-carbon metabolism; tetrahydrofolate interconversion.</text>
</comment>
<organism evidence="9 10">
    <name type="scientific">Gracilibacillus orientalis</name>
    <dbReference type="NCBI Taxonomy" id="334253"/>
    <lineage>
        <taxon>Bacteria</taxon>
        <taxon>Bacillati</taxon>
        <taxon>Bacillota</taxon>
        <taxon>Bacilli</taxon>
        <taxon>Bacillales</taxon>
        <taxon>Bacillaceae</taxon>
        <taxon>Gracilibacillus</taxon>
    </lineage>
</organism>
<dbReference type="GO" id="GO:0030170">
    <property type="term" value="F:pyridoxal phosphate binding"/>
    <property type="evidence" value="ECO:0007669"/>
    <property type="project" value="UniProtKB-UniRule"/>
</dbReference>
<keyword evidence="6 9" id="KW-0808">Transferase</keyword>
<comment type="subunit">
    <text evidence="6">Homodimer.</text>
</comment>
<dbReference type="Pfam" id="PF00464">
    <property type="entry name" value="SHMT"/>
    <property type="match status" value="1"/>
</dbReference>
<dbReference type="GO" id="GO:0032259">
    <property type="term" value="P:methylation"/>
    <property type="evidence" value="ECO:0007669"/>
    <property type="project" value="UniProtKB-KW"/>
</dbReference>
<evidence type="ECO:0000313" key="9">
    <source>
        <dbReference type="EMBL" id="SFL37640.1"/>
    </source>
</evidence>
<evidence type="ECO:0000256" key="1">
    <source>
        <dbReference type="ARBA" id="ARBA00001933"/>
    </source>
</evidence>
<dbReference type="SUPFAM" id="SSF53383">
    <property type="entry name" value="PLP-dependent transferases"/>
    <property type="match status" value="1"/>
</dbReference>
<feature type="domain" description="Serine hydroxymethyltransferase-like" evidence="8">
    <location>
        <begin position="16"/>
        <end position="400"/>
    </location>
</feature>
<comment type="catalytic activity">
    <reaction evidence="6">
        <text>(6R)-5,10-methylene-5,6,7,8-tetrahydrofolate + glycine + H2O = (6S)-5,6,7,8-tetrahydrofolate + L-serine</text>
        <dbReference type="Rhea" id="RHEA:15481"/>
        <dbReference type="ChEBI" id="CHEBI:15377"/>
        <dbReference type="ChEBI" id="CHEBI:15636"/>
        <dbReference type="ChEBI" id="CHEBI:33384"/>
        <dbReference type="ChEBI" id="CHEBI:57305"/>
        <dbReference type="ChEBI" id="CHEBI:57453"/>
        <dbReference type="EC" id="2.1.2.1"/>
    </reaction>
</comment>
<evidence type="ECO:0000256" key="6">
    <source>
        <dbReference type="HAMAP-Rule" id="MF_00051"/>
    </source>
</evidence>
<dbReference type="InterPro" id="IPR015424">
    <property type="entry name" value="PyrdxlP-dep_Trfase"/>
</dbReference>
<comment type="pathway">
    <text evidence="6">Amino-acid biosynthesis; glycine biosynthesis; glycine from L-serine: step 1/1.</text>
</comment>
<comment type="subcellular location">
    <subcellularLocation>
        <location evidence="6">Cytoplasm</location>
    </subcellularLocation>
</comment>
<dbReference type="GO" id="GO:0035999">
    <property type="term" value="P:tetrahydrofolate interconversion"/>
    <property type="evidence" value="ECO:0007669"/>
    <property type="project" value="UniProtKB-UniRule"/>
</dbReference>
<dbReference type="GO" id="GO:0004372">
    <property type="term" value="F:glycine hydroxymethyltransferase activity"/>
    <property type="evidence" value="ECO:0007669"/>
    <property type="project" value="UniProtKB-UniRule"/>
</dbReference>
<comment type="function">
    <text evidence="6">Catalyzes the reversible interconversion of serine and glycine with tetrahydrofolate (THF) serving as the one-carbon carrier. This reaction serves as the major source of one-carbon groups required for the biosynthesis of purines, thymidylate, methionine, and other important biomolecules. Also exhibits THF-independent aldolase activity toward beta-hydroxyamino acids, producing glycine and aldehydes, via a retro-aldol mechanism.</text>
</comment>
<keyword evidence="3 6" id="KW-0554">One-carbon metabolism</keyword>